<reference evidence="2 3" key="1">
    <citation type="submission" date="2020-08" db="EMBL/GenBank/DDBJ databases">
        <title>Aphidius gifuensis genome sequencing and assembly.</title>
        <authorList>
            <person name="Du Z."/>
        </authorList>
    </citation>
    <scope>NUCLEOTIDE SEQUENCE [LARGE SCALE GENOMIC DNA]</scope>
    <source>
        <strain evidence="2">YNYX2018</strain>
        <tissue evidence="2">Adults</tissue>
    </source>
</reference>
<keyword evidence="3" id="KW-1185">Reference proteome</keyword>
<dbReference type="EMBL" id="JACMRX010000006">
    <property type="protein sequence ID" value="KAF7987990.1"/>
    <property type="molecule type" value="Genomic_DNA"/>
</dbReference>
<comment type="caution">
    <text evidence="2">The sequence shown here is derived from an EMBL/GenBank/DDBJ whole genome shotgun (WGS) entry which is preliminary data.</text>
</comment>
<feature type="compositionally biased region" description="Basic and acidic residues" evidence="1">
    <location>
        <begin position="11"/>
        <end position="20"/>
    </location>
</feature>
<dbReference type="Proteomes" id="UP000639338">
    <property type="component" value="Unassembled WGS sequence"/>
</dbReference>
<evidence type="ECO:0000256" key="1">
    <source>
        <dbReference type="SAM" id="MobiDB-lite"/>
    </source>
</evidence>
<protein>
    <submittedName>
        <fullName evidence="2">Uncharacterized protein</fullName>
    </submittedName>
</protein>
<sequence>MINNEIPVNERVQENDKKTPVDGPVTENEIPADEVVVNNQIPVDGPVAENEIPVDVEKNDRANTVQEHETAAEMFANAKFSEDVIDLEKEGLGERIYSENEKPSIRSEEI</sequence>
<evidence type="ECO:0000313" key="3">
    <source>
        <dbReference type="Proteomes" id="UP000639338"/>
    </source>
</evidence>
<accession>A0A834XJH1</accession>
<feature type="region of interest" description="Disordered" evidence="1">
    <location>
        <begin position="1"/>
        <end position="27"/>
    </location>
</feature>
<evidence type="ECO:0000313" key="2">
    <source>
        <dbReference type="EMBL" id="KAF7987990.1"/>
    </source>
</evidence>
<dbReference type="AlphaFoldDB" id="A0A834XJH1"/>
<organism evidence="2 3">
    <name type="scientific">Aphidius gifuensis</name>
    <name type="common">Parasitoid wasp</name>
    <dbReference type="NCBI Taxonomy" id="684658"/>
    <lineage>
        <taxon>Eukaryota</taxon>
        <taxon>Metazoa</taxon>
        <taxon>Ecdysozoa</taxon>
        <taxon>Arthropoda</taxon>
        <taxon>Hexapoda</taxon>
        <taxon>Insecta</taxon>
        <taxon>Pterygota</taxon>
        <taxon>Neoptera</taxon>
        <taxon>Endopterygota</taxon>
        <taxon>Hymenoptera</taxon>
        <taxon>Apocrita</taxon>
        <taxon>Ichneumonoidea</taxon>
        <taxon>Braconidae</taxon>
        <taxon>Aphidiinae</taxon>
        <taxon>Aphidius</taxon>
    </lineage>
</organism>
<gene>
    <name evidence="2" type="ORF">HCN44_004806</name>
</gene>
<name>A0A834XJH1_APHGI</name>
<proteinExistence type="predicted"/>